<dbReference type="AlphaFoldDB" id="S9PCH5"/>
<evidence type="ECO:0000313" key="1">
    <source>
        <dbReference type="EMBL" id="EPX60801.1"/>
    </source>
</evidence>
<organism evidence="1 2">
    <name type="scientific">Cystobacter fuscus (strain ATCC 25194 / DSM 2262 / NBRC 100088 / M29)</name>
    <dbReference type="NCBI Taxonomy" id="1242864"/>
    <lineage>
        <taxon>Bacteria</taxon>
        <taxon>Pseudomonadati</taxon>
        <taxon>Myxococcota</taxon>
        <taxon>Myxococcia</taxon>
        <taxon>Myxococcales</taxon>
        <taxon>Cystobacterineae</taxon>
        <taxon>Archangiaceae</taxon>
        <taxon>Cystobacter</taxon>
    </lineage>
</organism>
<reference evidence="1" key="1">
    <citation type="submission" date="2013-05" db="EMBL/GenBank/DDBJ databases">
        <title>Genome assembly of Cystobacter fuscus DSM 2262.</title>
        <authorList>
            <person name="Sharma G."/>
            <person name="Khatri I."/>
            <person name="Kaur C."/>
            <person name="Mayilraj S."/>
            <person name="Subramanian S."/>
        </authorList>
    </citation>
    <scope>NUCLEOTIDE SEQUENCE [LARGE SCALE GENOMIC DNA]</scope>
    <source>
        <strain evidence="1">DSM 2262</strain>
    </source>
</reference>
<keyword evidence="2" id="KW-1185">Reference proteome</keyword>
<dbReference type="EMBL" id="ANAH02000011">
    <property type="protein sequence ID" value="EPX60801.1"/>
    <property type="molecule type" value="Genomic_DNA"/>
</dbReference>
<sequence length="58" mass="6426">MLTGCARPLWADFFDICALVSRKWHPVEARGLCSACRDGTSIVVVVDETARQDFQGAR</sequence>
<name>S9PCH5_CYSF2</name>
<protein>
    <submittedName>
        <fullName evidence="1">Uncharacterized protein</fullName>
    </submittedName>
</protein>
<gene>
    <name evidence="1" type="ORF">D187_001450</name>
</gene>
<comment type="caution">
    <text evidence="1">The sequence shown here is derived from an EMBL/GenBank/DDBJ whole genome shotgun (WGS) entry which is preliminary data.</text>
</comment>
<accession>S9PCH5</accession>
<dbReference type="Proteomes" id="UP000011682">
    <property type="component" value="Unassembled WGS sequence"/>
</dbReference>
<proteinExistence type="predicted"/>
<evidence type="ECO:0000313" key="2">
    <source>
        <dbReference type="Proteomes" id="UP000011682"/>
    </source>
</evidence>